<protein>
    <submittedName>
        <fullName evidence="1">Uncharacterized protein</fullName>
    </submittedName>
</protein>
<dbReference type="EMBL" id="LUCH01004794">
    <property type="protein sequence ID" value="KAF5398634.1"/>
    <property type="molecule type" value="Genomic_DNA"/>
</dbReference>
<keyword evidence="2" id="KW-1185">Reference proteome</keyword>
<evidence type="ECO:0000313" key="1">
    <source>
        <dbReference type="EMBL" id="KAF5398634.1"/>
    </source>
</evidence>
<evidence type="ECO:0000313" key="2">
    <source>
        <dbReference type="Proteomes" id="UP000748531"/>
    </source>
</evidence>
<dbReference type="AlphaFoldDB" id="A0A8J4WG83"/>
<feature type="non-terminal residue" evidence="1">
    <location>
        <position position="1"/>
    </location>
</feature>
<organism evidence="1 2">
    <name type="scientific">Paragonimus heterotremus</name>
    <dbReference type="NCBI Taxonomy" id="100268"/>
    <lineage>
        <taxon>Eukaryota</taxon>
        <taxon>Metazoa</taxon>
        <taxon>Spiralia</taxon>
        <taxon>Lophotrochozoa</taxon>
        <taxon>Platyhelminthes</taxon>
        <taxon>Trematoda</taxon>
        <taxon>Digenea</taxon>
        <taxon>Plagiorchiida</taxon>
        <taxon>Troglotremata</taxon>
        <taxon>Troglotrematidae</taxon>
        <taxon>Paragonimus</taxon>
    </lineage>
</organism>
<gene>
    <name evidence="1" type="ORF">PHET_07953</name>
</gene>
<reference evidence="1" key="1">
    <citation type="submission" date="2019-05" db="EMBL/GenBank/DDBJ databases">
        <title>Annotation for the trematode Paragonimus heterotremus.</title>
        <authorList>
            <person name="Choi Y.-J."/>
        </authorList>
    </citation>
    <scope>NUCLEOTIDE SEQUENCE</scope>
    <source>
        <strain evidence="1">LC</strain>
    </source>
</reference>
<dbReference type="Proteomes" id="UP000748531">
    <property type="component" value="Unassembled WGS sequence"/>
</dbReference>
<comment type="caution">
    <text evidence="1">The sequence shown here is derived from an EMBL/GenBank/DDBJ whole genome shotgun (WGS) entry which is preliminary data.</text>
</comment>
<sequence>FHLQLGSRVSNIRCLFAIFLLLPYVCSVKKCIEIIRGQTEIRQLKPLNP</sequence>
<name>A0A8J4WG83_9TREM</name>
<accession>A0A8J4WG83</accession>
<proteinExistence type="predicted"/>